<evidence type="ECO:0000313" key="2">
    <source>
        <dbReference type="Proteomes" id="UP000054721"/>
    </source>
</evidence>
<comment type="caution">
    <text evidence="1">The sequence shown here is derived from an EMBL/GenBank/DDBJ whole genome shotgun (WGS) entry which is preliminary data.</text>
</comment>
<organism evidence="1 2">
    <name type="scientific">Trichinella nativa</name>
    <dbReference type="NCBI Taxonomy" id="6335"/>
    <lineage>
        <taxon>Eukaryota</taxon>
        <taxon>Metazoa</taxon>
        <taxon>Ecdysozoa</taxon>
        <taxon>Nematoda</taxon>
        <taxon>Enoplea</taxon>
        <taxon>Dorylaimia</taxon>
        <taxon>Trichinellida</taxon>
        <taxon>Trichinellidae</taxon>
        <taxon>Trichinella</taxon>
    </lineage>
</organism>
<proteinExistence type="predicted"/>
<evidence type="ECO:0000313" key="1">
    <source>
        <dbReference type="EMBL" id="KRZ46608.1"/>
    </source>
</evidence>
<name>A0A0V1KHD4_9BILA</name>
<keyword evidence="2" id="KW-1185">Reference proteome</keyword>
<dbReference type="Proteomes" id="UP000054721">
    <property type="component" value="Unassembled WGS sequence"/>
</dbReference>
<gene>
    <name evidence="1" type="ORF">T02_14588</name>
</gene>
<sequence>MTENFKHDVSNEGFSQLETMTDCDLGTRLFLFHSQC</sequence>
<reference evidence="1 2" key="1">
    <citation type="submission" date="2015-05" db="EMBL/GenBank/DDBJ databases">
        <title>Evolution of Trichinella species and genotypes.</title>
        <authorList>
            <person name="Korhonen P.K."/>
            <person name="Edoardo P."/>
            <person name="Giuseppe L.R."/>
            <person name="Gasser R.B."/>
        </authorList>
    </citation>
    <scope>NUCLEOTIDE SEQUENCE [LARGE SCALE GENOMIC DNA]</scope>
    <source>
        <strain evidence="1">ISS10</strain>
    </source>
</reference>
<dbReference type="AlphaFoldDB" id="A0A0V1KHD4"/>
<dbReference type="EMBL" id="JYDW01002744">
    <property type="protein sequence ID" value="KRZ46608.1"/>
    <property type="molecule type" value="Genomic_DNA"/>
</dbReference>
<accession>A0A0V1KHD4</accession>
<protein>
    <submittedName>
        <fullName evidence="1">Uncharacterized protein</fullName>
    </submittedName>
</protein>